<dbReference type="AlphaFoldDB" id="A0ABD5RJJ4"/>
<evidence type="ECO:0000256" key="4">
    <source>
        <dbReference type="ARBA" id="ARBA00022722"/>
    </source>
</evidence>
<evidence type="ECO:0000256" key="3">
    <source>
        <dbReference type="ARBA" id="ARBA00022490"/>
    </source>
</evidence>
<comment type="similarity">
    <text evidence="7">Belongs to the endonuclease V family.</text>
</comment>
<accession>A0ABD5RJJ4</accession>
<keyword evidence="7" id="KW-0460">Magnesium</keyword>
<comment type="caution">
    <text evidence="8">The sequence shown here is derived from an EMBL/GenBank/DDBJ whole genome shotgun (WGS) entry which is preliminary data.</text>
</comment>
<evidence type="ECO:0000256" key="5">
    <source>
        <dbReference type="ARBA" id="ARBA00022759"/>
    </source>
</evidence>
<keyword evidence="9" id="KW-1185">Reference proteome</keyword>
<dbReference type="GO" id="GO:0006281">
    <property type="term" value="P:DNA repair"/>
    <property type="evidence" value="ECO:0007669"/>
    <property type="project" value="UniProtKB-UniRule"/>
</dbReference>
<evidence type="ECO:0000256" key="6">
    <source>
        <dbReference type="ARBA" id="ARBA00022801"/>
    </source>
</evidence>
<proteinExistence type="inferred from homology"/>
<evidence type="ECO:0000313" key="9">
    <source>
        <dbReference type="Proteomes" id="UP001596099"/>
    </source>
</evidence>
<keyword evidence="3 7" id="KW-0963">Cytoplasm</keyword>
<comment type="subcellular location">
    <subcellularLocation>
        <location evidence="2 7">Cytoplasm</location>
    </subcellularLocation>
</comment>
<dbReference type="Pfam" id="PF04493">
    <property type="entry name" value="Endonuclease_5"/>
    <property type="match status" value="1"/>
</dbReference>
<dbReference type="RefSeq" id="WP_247419765.1">
    <property type="nucleotide sequence ID" value="NZ_JALLGW010000002.1"/>
</dbReference>
<comment type="catalytic activity">
    <reaction evidence="1 7">
        <text>Endonucleolytic cleavage at apurinic or apyrimidinic sites to products with a 5'-phosphate.</text>
        <dbReference type="EC" id="3.1.21.7"/>
    </reaction>
</comment>
<dbReference type="Gene3D" id="3.30.2170.10">
    <property type="entry name" value="archaeoglobus fulgidus dsm 4304 superfamily"/>
    <property type="match status" value="1"/>
</dbReference>
<keyword evidence="6 7" id="KW-0378">Hydrolase</keyword>
<evidence type="ECO:0000256" key="7">
    <source>
        <dbReference type="HAMAP-Rule" id="MF_00801"/>
    </source>
</evidence>
<feature type="site" description="Interaction with target DNA" evidence="7">
    <location>
        <position position="103"/>
    </location>
</feature>
<evidence type="ECO:0000256" key="2">
    <source>
        <dbReference type="ARBA" id="ARBA00004496"/>
    </source>
</evidence>
<feature type="binding site" evidence="7">
    <location>
        <position position="69"/>
    </location>
    <ligand>
        <name>Mg(2+)</name>
        <dbReference type="ChEBI" id="CHEBI:18420"/>
    </ligand>
</feature>
<keyword evidence="7" id="KW-0479">Metal-binding</keyword>
<evidence type="ECO:0000313" key="8">
    <source>
        <dbReference type="EMBL" id="MFC5970499.1"/>
    </source>
</evidence>
<dbReference type="InterPro" id="IPR007581">
    <property type="entry name" value="Endonuclease-V"/>
</dbReference>
<gene>
    <name evidence="7" type="primary">nfi</name>
    <name evidence="8" type="ORF">ACFPYI_04070</name>
</gene>
<protein>
    <recommendedName>
        <fullName evidence="7">Endonuclease V</fullName>
        <ecNumber evidence="7">3.1.21.7</ecNumber>
    </recommendedName>
    <alternativeName>
        <fullName evidence="7">Deoxyinosine 3'endonuclease</fullName>
    </alternativeName>
    <alternativeName>
        <fullName evidence="7">Deoxyribonuclease V</fullName>
        <shortName evidence="7">DNase V</shortName>
    </alternativeName>
</protein>
<dbReference type="HAMAP" id="MF_00801">
    <property type="entry name" value="Endonuclease_5"/>
    <property type="match status" value="1"/>
</dbReference>
<dbReference type="CDD" id="cd06559">
    <property type="entry name" value="Endonuclease_V"/>
    <property type="match status" value="1"/>
</dbReference>
<dbReference type="PANTHER" id="PTHR28511:SF1">
    <property type="entry name" value="ENDONUCLEASE V"/>
    <property type="match status" value="1"/>
</dbReference>
<name>A0ABD5RJJ4_9EURY</name>
<dbReference type="EMBL" id="JBHSQH010000001">
    <property type="protein sequence ID" value="MFC5970499.1"/>
    <property type="molecule type" value="Genomic_DNA"/>
</dbReference>
<dbReference type="GO" id="GO:0043737">
    <property type="term" value="F:deoxyribonuclease V activity"/>
    <property type="evidence" value="ECO:0007669"/>
    <property type="project" value="UniProtKB-UniRule"/>
</dbReference>
<dbReference type="PANTHER" id="PTHR28511">
    <property type="entry name" value="ENDONUCLEASE V"/>
    <property type="match status" value="1"/>
</dbReference>
<keyword evidence="5 7" id="KW-0255">Endonuclease</keyword>
<comment type="cofactor">
    <cofactor evidence="7">
        <name>Mg(2+)</name>
        <dbReference type="ChEBI" id="CHEBI:18420"/>
    </cofactor>
</comment>
<dbReference type="GO" id="GO:0005737">
    <property type="term" value="C:cytoplasm"/>
    <property type="evidence" value="ECO:0007669"/>
    <property type="project" value="UniProtKB-SubCell"/>
</dbReference>
<feature type="binding site" evidence="7">
    <location>
        <position position="133"/>
    </location>
    <ligand>
        <name>Mg(2+)</name>
        <dbReference type="ChEBI" id="CHEBI:18420"/>
    </ligand>
</feature>
<organism evidence="8 9">
    <name type="scientific">Halomarina salina</name>
    <dbReference type="NCBI Taxonomy" id="1872699"/>
    <lineage>
        <taxon>Archaea</taxon>
        <taxon>Methanobacteriati</taxon>
        <taxon>Methanobacteriota</taxon>
        <taxon>Stenosarchaea group</taxon>
        <taxon>Halobacteria</taxon>
        <taxon>Halobacteriales</taxon>
        <taxon>Natronomonadaceae</taxon>
        <taxon>Halomarina</taxon>
    </lineage>
</organism>
<sequence length="262" mass="27734">MNVVHPEFRPDPESSRDEMEAIQRDIAATARFGDDHGFDVAAVGAPSLDAFDGSDDSTASAGPLVAGVDQAFLDERVVSAIVVLRGDEVVERTYAVSPLTFPYIPGLLSFREGGPILDAFETLDATPDVVLFDGSGRIHFRQAGLATHMGVALDVPALGVAKSLLCGEPVADTDRLDAGESVAIRANDRMDAPPGTVVGHAVQTRQFDSYRINPVYVSPGHRVSAATARDVVLACRGGYKLPEPTRRADAYADEVKAEVSGS</sequence>
<dbReference type="GO" id="GO:0000287">
    <property type="term" value="F:magnesium ion binding"/>
    <property type="evidence" value="ECO:0007669"/>
    <property type="project" value="UniProtKB-UniRule"/>
</dbReference>
<keyword evidence="4 7" id="KW-0540">Nuclease</keyword>
<dbReference type="EC" id="3.1.21.7" evidence="7"/>
<comment type="function">
    <text evidence="7">DNA repair enzyme involved in the repair of deaminated bases. Selectively cleaves double-stranded DNA at the second phosphodiester bond 3' to a deoxyinosine leaving behind the intact lesion on the nicked DNA.</text>
</comment>
<reference evidence="8 9" key="1">
    <citation type="journal article" date="2019" name="Int. J. Syst. Evol. Microbiol.">
        <title>The Global Catalogue of Microorganisms (GCM) 10K type strain sequencing project: providing services to taxonomists for standard genome sequencing and annotation.</title>
        <authorList>
            <consortium name="The Broad Institute Genomics Platform"/>
            <consortium name="The Broad Institute Genome Sequencing Center for Infectious Disease"/>
            <person name="Wu L."/>
            <person name="Ma J."/>
        </authorList>
    </citation>
    <scope>NUCLEOTIDE SEQUENCE [LARGE SCALE GENOMIC DNA]</scope>
    <source>
        <strain evidence="8 9">CGMCC 1.12543</strain>
    </source>
</reference>
<evidence type="ECO:0000256" key="1">
    <source>
        <dbReference type="ARBA" id="ARBA00001835"/>
    </source>
</evidence>
<dbReference type="Proteomes" id="UP001596099">
    <property type="component" value="Unassembled WGS sequence"/>
</dbReference>
<keyword evidence="7" id="KW-0227">DNA damage</keyword>
<keyword evidence="7" id="KW-0234">DNA repair</keyword>